<sequence length="106" mass="11699">MEVEAFFIDDELALLKFPLLILFPAALEDVVGEIFEDLVVELEVLEEAGVFEGLAAGLKLPEEIEVLEALDEEVEALEGLVEELEALEALDEEEEVLEALDEPPFG</sequence>
<protein>
    <submittedName>
        <fullName evidence="2">Uncharacterized protein</fullName>
    </submittedName>
</protein>
<dbReference type="AlphaFoldDB" id="A0A949X555"/>
<accession>A0A949X555</accession>
<evidence type="ECO:0000256" key="1">
    <source>
        <dbReference type="SAM" id="Coils"/>
    </source>
</evidence>
<dbReference type="EMBL" id="JAEEGC010000108">
    <property type="protein sequence ID" value="MBV7275088.1"/>
    <property type="molecule type" value="Genomic_DNA"/>
</dbReference>
<gene>
    <name evidence="2" type="ORF">I6U48_19490</name>
</gene>
<dbReference type="RefSeq" id="WP_218322145.1">
    <property type="nucleotide sequence ID" value="NZ_JAEEGC010000108.1"/>
</dbReference>
<proteinExistence type="predicted"/>
<name>A0A949X555_9CLOT</name>
<feature type="coiled-coil region" evidence="1">
    <location>
        <begin position="67"/>
        <end position="100"/>
    </location>
</feature>
<comment type="caution">
    <text evidence="2">The sequence shown here is derived from an EMBL/GenBank/DDBJ whole genome shotgun (WGS) entry which is preliminary data.</text>
</comment>
<reference evidence="2" key="1">
    <citation type="submission" date="2020-12" db="EMBL/GenBank/DDBJ databases">
        <title>Clostridium thailandense sp. nov., a novel acetogenic bacterium isolated from peat land soil in Thailand.</title>
        <authorList>
            <person name="Chaikitkaew S."/>
            <person name="Birkeland N.K."/>
        </authorList>
    </citation>
    <scope>NUCLEOTIDE SEQUENCE</scope>
    <source>
        <strain evidence="2">PL3</strain>
    </source>
</reference>
<evidence type="ECO:0000313" key="2">
    <source>
        <dbReference type="EMBL" id="MBV7275088.1"/>
    </source>
</evidence>
<keyword evidence="1" id="KW-0175">Coiled coil</keyword>
<keyword evidence="3" id="KW-1185">Reference proteome</keyword>
<evidence type="ECO:0000313" key="3">
    <source>
        <dbReference type="Proteomes" id="UP000694308"/>
    </source>
</evidence>
<organism evidence="2 3">
    <name type="scientific">Clostridium thailandense</name>
    <dbReference type="NCBI Taxonomy" id="2794346"/>
    <lineage>
        <taxon>Bacteria</taxon>
        <taxon>Bacillati</taxon>
        <taxon>Bacillota</taxon>
        <taxon>Clostridia</taxon>
        <taxon>Eubacteriales</taxon>
        <taxon>Clostridiaceae</taxon>
        <taxon>Clostridium</taxon>
    </lineage>
</organism>
<dbReference type="Proteomes" id="UP000694308">
    <property type="component" value="Unassembled WGS sequence"/>
</dbReference>